<evidence type="ECO:0000313" key="2">
    <source>
        <dbReference type="WBParaSite" id="JU765_v2.g5878.t1"/>
    </source>
</evidence>
<protein>
    <submittedName>
        <fullName evidence="2">Uncharacterized protein</fullName>
    </submittedName>
</protein>
<reference evidence="2" key="1">
    <citation type="submission" date="2022-11" db="UniProtKB">
        <authorList>
            <consortium name="WormBaseParasite"/>
        </authorList>
    </citation>
    <scope>IDENTIFICATION</scope>
</reference>
<evidence type="ECO:0000313" key="1">
    <source>
        <dbReference type="Proteomes" id="UP000887576"/>
    </source>
</evidence>
<name>A0AC34RDX8_9BILA</name>
<proteinExistence type="predicted"/>
<organism evidence="1 2">
    <name type="scientific">Panagrolaimus sp. JU765</name>
    <dbReference type="NCBI Taxonomy" id="591449"/>
    <lineage>
        <taxon>Eukaryota</taxon>
        <taxon>Metazoa</taxon>
        <taxon>Ecdysozoa</taxon>
        <taxon>Nematoda</taxon>
        <taxon>Chromadorea</taxon>
        <taxon>Rhabditida</taxon>
        <taxon>Tylenchina</taxon>
        <taxon>Panagrolaimomorpha</taxon>
        <taxon>Panagrolaimoidea</taxon>
        <taxon>Panagrolaimidae</taxon>
        <taxon>Panagrolaimus</taxon>
    </lineage>
</organism>
<dbReference type="Proteomes" id="UP000887576">
    <property type="component" value="Unplaced"/>
</dbReference>
<sequence length="328" mass="39170">MEESKIMEESIEMKVLLNPKILELESKIKKLDNEKENFVNKIVQIDNEKKELEEELKTEKKKTGTEHDDPTAAPEEQNQEASTGNDDTDHEHPTPQEQQADQNEKLYNLVKPKYEELISVAPQHSIIFICFLRKFLIEEVHLPKYLVDEFLWGTVHNWNDVIAFEKYEEGFDQSVATNLISKVLLLFHGPLLLQFICEEWGLSKLNYENKTKLESMKYFLVQNIKLKFKSFFYFFTSKRLLWHALLGVFPYGFTIFFKFSAKKYSVEEYMLKVNEAKEITEWFQIYDLFMCFIYMPAFLARIYFYFYIHYSSYSLDFMDGFFGLQRKL</sequence>
<accession>A0AC34RDX8</accession>
<dbReference type="WBParaSite" id="JU765_v2.g5878.t1">
    <property type="protein sequence ID" value="JU765_v2.g5878.t1"/>
    <property type="gene ID" value="JU765_v2.g5878"/>
</dbReference>